<feature type="compositionally biased region" description="Basic and acidic residues" evidence="1">
    <location>
        <begin position="443"/>
        <end position="471"/>
    </location>
</feature>
<feature type="region of interest" description="Disordered" evidence="1">
    <location>
        <begin position="393"/>
        <end position="503"/>
    </location>
</feature>
<accession>A0ABR1Q8E2</accession>
<feature type="compositionally biased region" description="Basic and acidic residues" evidence="1">
    <location>
        <begin position="147"/>
        <end position="175"/>
    </location>
</feature>
<dbReference type="GeneID" id="92078873"/>
<evidence type="ECO:0000313" key="3">
    <source>
        <dbReference type="Proteomes" id="UP001391051"/>
    </source>
</evidence>
<feature type="compositionally biased region" description="Polar residues" evidence="1">
    <location>
        <begin position="541"/>
        <end position="559"/>
    </location>
</feature>
<feature type="compositionally biased region" description="Basic and acidic residues" evidence="1">
    <location>
        <begin position="195"/>
        <end position="206"/>
    </location>
</feature>
<feature type="compositionally biased region" description="Polar residues" evidence="1">
    <location>
        <begin position="396"/>
        <end position="406"/>
    </location>
</feature>
<feature type="compositionally biased region" description="Basic and acidic residues" evidence="1">
    <location>
        <begin position="784"/>
        <end position="802"/>
    </location>
</feature>
<feature type="region of interest" description="Disordered" evidence="1">
    <location>
        <begin position="222"/>
        <end position="261"/>
    </location>
</feature>
<protein>
    <submittedName>
        <fullName evidence="2">Uncharacterized protein</fullName>
    </submittedName>
</protein>
<organism evidence="2 3">
    <name type="scientific">Apiospora aurea</name>
    <dbReference type="NCBI Taxonomy" id="335848"/>
    <lineage>
        <taxon>Eukaryota</taxon>
        <taxon>Fungi</taxon>
        <taxon>Dikarya</taxon>
        <taxon>Ascomycota</taxon>
        <taxon>Pezizomycotina</taxon>
        <taxon>Sordariomycetes</taxon>
        <taxon>Xylariomycetidae</taxon>
        <taxon>Amphisphaeriales</taxon>
        <taxon>Apiosporaceae</taxon>
        <taxon>Apiospora</taxon>
    </lineage>
</organism>
<feature type="region of interest" description="Disordered" evidence="1">
    <location>
        <begin position="1"/>
        <end position="98"/>
    </location>
</feature>
<comment type="caution">
    <text evidence="2">The sequence shown here is derived from an EMBL/GenBank/DDBJ whole genome shotgun (WGS) entry which is preliminary data.</text>
</comment>
<proteinExistence type="predicted"/>
<evidence type="ECO:0000256" key="1">
    <source>
        <dbReference type="SAM" id="MobiDB-lite"/>
    </source>
</evidence>
<sequence>MSLLCCCRSRKVPPSSPRASTPEPELPARPAQAKPSDVSYSGIPNGVRAVAAANHSEAPSRIRTPMKQSTVDLSSLEVEESDDGHGGSGLGSTKNSSMSTLEVLKARFIRRLSQLSERNSGSRYTPCSEGELARRAELKRLRQKRIEQELKDEQEVEEKTIPRDYRDSSGHRSEEFPGGGPRDSIEFGVTGPEGAKSDDISLHDAHEHPLTIDEVIARARRRRSFSDVGSHKRHSSHEDKSLREYRSLPEMPSSPRLQPVNLPSVYSSNSIASWRLSYSASNLVGSLKQSIESTSNLPIEDPIKEVDSESLSAVTPKPQDHVKGSSSDSDADAEKALERETSERKSRDGSNLTLPATETAATTFDMGKRGSTQSTIGRHSPLDMWLQIQGLGLPRCSTSDPSTGMTESGDETKPVVPSSPTHQDHDTSLPAPDNVDTLGHSVGRREPNPRLSAQDRRQIQETTEHSSKEDLGIYLQQRRSISSHYTTQSSNPRSPSPLPVTMTPNSVMYRGIYITHPTPESKPASPCDFYHNVCLPSFAVPQSSDRATSNEGSDTSSYKTALDEASRLHPVTALNTTSLRRPTDETMSSIQSETESFKQREVELLSVAKRFAGADAGRYQGSHTVSKFREEFDIPPKPKSAILSKLHIPKMSKSLRNKRTRTVPPHQDSHHRNCVAAALDASQAAAAGPNASLAPRNPIKQASGQREYGIPESATNVWQRAVRLEADRREVLRRDREKFHASSHTDLSTEERPQSTPMDRPLNPRLEARGMSSASESSTGEARWSTDKDQDRVASAGPKDRTGSLSGKVGKAIRKSIARIMSNNNGNLSATPNFAAESARRGGPGGYLEYPELELLPMAGGYKELEALERQINHIKRLSDDHPTPRPSPNRSPRIPLGQRLADDVHRFQHGDRAGTPEANEHPMTLPLPKLATPTGMHRTAPRVVSEVTTHYETPKSHLSYEDCVPKHMLDDDEGSSKSDDSVNVRRSKSNIEHETPGQVKYGTWNGRSGRSKVEPVLRKSTHEFGVELEELLDRERNKVLDVGVKREDAKSSGGSKPATIYP</sequence>
<feature type="region of interest" description="Disordered" evidence="1">
    <location>
        <begin position="950"/>
        <end position="1013"/>
    </location>
</feature>
<dbReference type="Proteomes" id="UP001391051">
    <property type="component" value="Unassembled WGS sequence"/>
</dbReference>
<feature type="compositionally biased region" description="Polar residues" evidence="1">
    <location>
        <begin position="573"/>
        <end position="594"/>
    </location>
</feature>
<feature type="region of interest" description="Disordered" evidence="1">
    <location>
        <begin position="541"/>
        <end position="597"/>
    </location>
</feature>
<feature type="region of interest" description="Disordered" evidence="1">
    <location>
        <begin position="735"/>
        <end position="808"/>
    </location>
</feature>
<gene>
    <name evidence="2" type="ORF">PG986_009589</name>
</gene>
<feature type="compositionally biased region" description="Basic and acidic residues" evidence="1">
    <location>
        <begin position="332"/>
        <end position="348"/>
    </location>
</feature>
<feature type="compositionally biased region" description="Basic and acidic residues" evidence="1">
    <location>
        <begin position="236"/>
        <end position="247"/>
    </location>
</feature>
<feature type="region of interest" description="Disordered" evidence="1">
    <location>
        <begin position="1044"/>
        <end position="1063"/>
    </location>
</feature>
<dbReference type="RefSeq" id="XP_066698209.1">
    <property type="nucleotide sequence ID" value="XM_066845811.1"/>
</dbReference>
<keyword evidence="3" id="KW-1185">Reference proteome</keyword>
<feature type="region of interest" description="Disordered" evidence="1">
    <location>
        <begin position="687"/>
        <end position="708"/>
    </location>
</feature>
<feature type="compositionally biased region" description="Basic and acidic residues" evidence="1">
    <location>
        <begin position="953"/>
        <end position="996"/>
    </location>
</feature>
<feature type="compositionally biased region" description="Polar residues" evidence="1">
    <location>
        <begin position="477"/>
        <end position="493"/>
    </location>
</feature>
<evidence type="ECO:0000313" key="2">
    <source>
        <dbReference type="EMBL" id="KAK7948703.1"/>
    </source>
</evidence>
<feature type="region of interest" description="Disordered" evidence="1">
    <location>
        <begin position="309"/>
        <end position="378"/>
    </location>
</feature>
<feature type="region of interest" description="Disordered" evidence="1">
    <location>
        <begin position="147"/>
        <end position="206"/>
    </location>
</feature>
<dbReference type="EMBL" id="JAQQWE010000006">
    <property type="protein sequence ID" value="KAK7948703.1"/>
    <property type="molecule type" value="Genomic_DNA"/>
</dbReference>
<reference evidence="2 3" key="1">
    <citation type="submission" date="2023-01" db="EMBL/GenBank/DDBJ databases">
        <title>Analysis of 21 Apiospora genomes using comparative genomics revels a genus with tremendous synthesis potential of carbohydrate active enzymes and secondary metabolites.</title>
        <authorList>
            <person name="Sorensen T."/>
        </authorList>
    </citation>
    <scope>NUCLEOTIDE SEQUENCE [LARGE SCALE GENOMIC DNA]</scope>
    <source>
        <strain evidence="2 3">CBS 24483</strain>
    </source>
</reference>
<feature type="region of interest" description="Disordered" evidence="1">
    <location>
        <begin position="876"/>
        <end position="897"/>
    </location>
</feature>
<name>A0ABR1Q8E2_9PEZI</name>